<dbReference type="RefSeq" id="WP_207251755.1">
    <property type="nucleotide sequence ID" value="NZ_JAFMPM010000007.1"/>
</dbReference>
<dbReference type="PANTHER" id="PTHR42774">
    <property type="entry name" value="PHOSPHOTRANSFERASE SYSTEM TRANSPORT PROTEIN"/>
    <property type="match status" value="1"/>
</dbReference>
<accession>A0A8B0SEB8</accession>
<proteinExistence type="predicted"/>
<dbReference type="InterPro" id="IPR052562">
    <property type="entry name" value="Ketohexokinase-related"/>
</dbReference>
<dbReference type="Gene3D" id="3.40.1190.20">
    <property type="match status" value="1"/>
</dbReference>
<evidence type="ECO:0000313" key="5">
    <source>
        <dbReference type="EMBL" id="QTX10383.1"/>
    </source>
</evidence>
<sequence length="284" mass="31353">MSFLLITGNATLDIVNVVDHYPQEDEEMRAEQQWTATGGNAATMAKILAAQLHRCDFVGVIATDAAGDCIAATLTEKSVGLDYAPRLTGKSPVSYITLNQQNGSRTIVHHRAVEELMADAFCQIPVERYDWLHFEGRNVAELAKMLAYARENIIDQPISLEIEKDREGLEALIEQVDLVMFSRAYAHKQGFMDAEIFLRDRQEKHGKVWMTCTWGEQGAWAIDQLGEVFHAPALRVNVVDTLGAGDVFNAGLVHALATGQLLEEALHHAVKMAGRKVAEQGIAL</sequence>
<dbReference type="SUPFAM" id="SSF53613">
    <property type="entry name" value="Ribokinase-like"/>
    <property type="match status" value="1"/>
</dbReference>
<keyword evidence="6" id="KW-1185">Reference proteome</keyword>
<keyword evidence="2 5" id="KW-0418">Kinase</keyword>
<dbReference type="PANTHER" id="PTHR42774:SF3">
    <property type="entry name" value="KETOHEXOKINASE"/>
    <property type="match status" value="1"/>
</dbReference>
<evidence type="ECO:0000313" key="4">
    <source>
        <dbReference type="EMBL" id="MBO0614024.1"/>
    </source>
</evidence>
<gene>
    <name evidence="5" type="ORF">J1836_017655</name>
    <name evidence="4" type="ORF">J1836_14025</name>
</gene>
<name>A0A8B0SEB8_9GAMM</name>
<feature type="domain" description="Carbohydrate kinase PfkB" evidence="3">
    <location>
        <begin position="4"/>
        <end position="281"/>
    </location>
</feature>
<organism evidence="5">
    <name type="scientific">Thiothrix fructosivorans</name>
    <dbReference type="NCBI Taxonomy" id="111770"/>
    <lineage>
        <taxon>Bacteria</taxon>
        <taxon>Pseudomonadati</taxon>
        <taxon>Pseudomonadota</taxon>
        <taxon>Gammaproteobacteria</taxon>
        <taxon>Thiotrichales</taxon>
        <taxon>Thiotrichaceae</taxon>
        <taxon>Thiothrix</taxon>
    </lineage>
</organism>
<dbReference type="Proteomes" id="UP000664466">
    <property type="component" value="Unassembled WGS sequence"/>
</dbReference>
<reference evidence="5" key="2">
    <citation type="submission" date="2021-04" db="EMBL/GenBank/DDBJ databases">
        <title>Complete Genome and methylome analysis of Thiothrix fructosivorans ATCC 49748.</title>
        <authorList>
            <person name="Fomenkov A."/>
            <person name="Sun L."/>
            <person name="Vincze T."/>
            <person name="Grabovich M.Y."/>
            <person name="Roberts R.J."/>
        </authorList>
    </citation>
    <scope>NUCLEOTIDE SEQUENCE</scope>
    <source>
        <strain evidence="5">ATCC 49748</strain>
    </source>
</reference>
<dbReference type="InterPro" id="IPR011611">
    <property type="entry name" value="PfkB_dom"/>
</dbReference>
<dbReference type="Pfam" id="PF00294">
    <property type="entry name" value="PfkB"/>
    <property type="match status" value="1"/>
</dbReference>
<protein>
    <submittedName>
        <fullName evidence="5">Carbohydrate kinase</fullName>
    </submittedName>
</protein>
<evidence type="ECO:0000313" key="6">
    <source>
        <dbReference type="Proteomes" id="UP000664466"/>
    </source>
</evidence>
<dbReference type="InterPro" id="IPR029056">
    <property type="entry name" value="Ribokinase-like"/>
</dbReference>
<keyword evidence="1" id="KW-0808">Transferase</keyword>
<dbReference type="EMBL" id="CP072748">
    <property type="protein sequence ID" value="QTX10383.1"/>
    <property type="molecule type" value="Genomic_DNA"/>
</dbReference>
<reference evidence="4 6" key="1">
    <citation type="submission" date="2021-03" db="EMBL/GenBank/DDBJ databases">
        <title>Draft genome and methylome analysis of Thiotrix fructosivoruns ATCC 49748.</title>
        <authorList>
            <person name="Fomenkov A."/>
            <person name="Grabovich M.Y."/>
            <person name="Roberts R.J."/>
        </authorList>
    </citation>
    <scope>NUCLEOTIDE SEQUENCE [LARGE SCALE GENOMIC DNA]</scope>
    <source>
        <strain evidence="4 6">ATCC 49748</strain>
    </source>
</reference>
<dbReference type="AlphaFoldDB" id="A0A8B0SEB8"/>
<evidence type="ECO:0000259" key="3">
    <source>
        <dbReference type="Pfam" id="PF00294"/>
    </source>
</evidence>
<dbReference type="EMBL" id="JAFMPM010000007">
    <property type="protein sequence ID" value="MBO0614024.1"/>
    <property type="molecule type" value="Genomic_DNA"/>
</dbReference>
<evidence type="ECO:0000256" key="1">
    <source>
        <dbReference type="ARBA" id="ARBA00022679"/>
    </source>
</evidence>
<dbReference type="GO" id="GO:0016301">
    <property type="term" value="F:kinase activity"/>
    <property type="evidence" value="ECO:0007669"/>
    <property type="project" value="UniProtKB-KW"/>
</dbReference>
<dbReference type="InterPro" id="IPR002173">
    <property type="entry name" value="Carboh/pur_kinase_PfkB_CS"/>
</dbReference>
<evidence type="ECO:0000256" key="2">
    <source>
        <dbReference type="ARBA" id="ARBA00022777"/>
    </source>
</evidence>
<dbReference type="PROSITE" id="PS00584">
    <property type="entry name" value="PFKB_KINASES_2"/>
    <property type="match status" value="1"/>
</dbReference>